<accession>A0A559K3F2</accession>
<dbReference type="CDD" id="cd06088">
    <property type="entry name" value="KOW_RPL14"/>
    <property type="match status" value="1"/>
</dbReference>
<dbReference type="GO" id="GO:1990904">
    <property type="term" value="C:ribonucleoprotein complex"/>
    <property type="evidence" value="ECO:0007669"/>
    <property type="project" value="UniProtKB-KW"/>
</dbReference>
<dbReference type="Gene3D" id="2.30.30.30">
    <property type="match status" value="1"/>
</dbReference>
<name>A0A559K3F2_9BACL</name>
<organism evidence="3 4">
    <name type="scientific">Paenibacillus cremeus</name>
    <dbReference type="NCBI Taxonomy" id="2163881"/>
    <lineage>
        <taxon>Bacteria</taxon>
        <taxon>Bacillati</taxon>
        <taxon>Bacillota</taxon>
        <taxon>Bacilli</taxon>
        <taxon>Bacillales</taxon>
        <taxon>Paenibacillaceae</taxon>
        <taxon>Paenibacillus</taxon>
    </lineage>
</organism>
<keyword evidence="2" id="KW-0687">Ribonucleoprotein</keyword>
<gene>
    <name evidence="3" type="ORF">FPZ49_28395</name>
</gene>
<dbReference type="EMBL" id="VNJI01000051">
    <property type="protein sequence ID" value="TVY06636.1"/>
    <property type="molecule type" value="Genomic_DNA"/>
</dbReference>
<dbReference type="InterPro" id="IPR008991">
    <property type="entry name" value="Translation_prot_SH3-like_sf"/>
</dbReference>
<dbReference type="InterPro" id="IPR014722">
    <property type="entry name" value="Rib_uL2_dom2"/>
</dbReference>
<dbReference type="OrthoDB" id="5244at2"/>
<dbReference type="GO" id="GO:0005840">
    <property type="term" value="C:ribosome"/>
    <property type="evidence" value="ECO:0007669"/>
    <property type="project" value="UniProtKB-KW"/>
</dbReference>
<dbReference type="AlphaFoldDB" id="A0A559K3F2"/>
<dbReference type="InterPro" id="IPR041985">
    <property type="entry name" value="Ribosomal_eL14_KOW"/>
</dbReference>
<reference evidence="3 4" key="1">
    <citation type="submission" date="2019-07" db="EMBL/GenBank/DDBJ databases">
        <authorList>
            <person name="Kim J."/>
        </authorList>
    </citation>
    <scope>NUCLEOTIDE SEQUENCE [LARGE SCALE GENOMIC DNA]</scope>
    <source>
        <strain evidence="3 4">JC52</strain>
    </source>
</reference>
<comment type="caution">
    <text evidence="3">The sequence shown here is derived from an EMBL/GenBank/DDBJ whole genome shotgun (WGS) entry which is preliminary data.</text>
</comment>
<protein>
    <recommendedName>
        <fullName evidence="5">KOW domain-containing protein</fullName>
    </recommendedName>
</protein>
<evidence type="ECO:0000256" key="1">
    <source>
        <dbReference type="ARBA" id="ARBA00022980"/>
    </source>
</evidence>
<proteinExistence type="predicted"/>
<dbReference type="RefSeq" id="WP_144853564.1">
    <property type="nucleotide sequence ID" value="NZ_VNJI01000051.1"/>
</dbReference>
<keyword evidence="1" id="KW-0689">Ribosomal protein</keyword>
<evidence type="ECO:0000313" key="4">
    <source>
        <dbReference type="Proteomes" id="UP000317036"/>
    </source>
</evidence>
<sequence>MDASNMPRLGQLVRVNRGRDSGKYAVVIGVVDQRYVWVADGSKRKFDQPKKKNIIHLELLPVISSEVADSLLETSRVTNAKLRFALNKYVDNLQTEALEKGE</sequence>
<evidence type="ECO:0000313" key="3">
    <source>
        <dbReference type="EMBL" id="TVY06636.1"/>
    </source>
</evidence>
<dbReference type="Proteomes" id="UP000317036">
    <property type="component" value="Unassembled WGS sequence"/>
</dbReference>
<evidence type="ECO:0008006" key="5">
    <source>
        <dbReference type="Google" id="ProtNLM"/>
    </source>
</evidence>
<dbReference type="SUPFAM" id="SSF50104">
    <property type="entry name" value="Translation proteins SH3-like domain"/>
    <property type="match status" value="1"/>
</dbReference>
<evidence type="ECO:0000256" key="2">
    <source>
        <dbReference type="ARBA" id="ARBA00023274"/>
    </source>
</evidence>
<keyword evidence="4" id="KW-1185">Reference proteome</keyword>